<dbReference type="Gene3D" id="3.40.50.720">
    <property type="entry name" value="NAD(P)-binding Rossmann-like Domain"/>
    <property type="match status" value="1"/>
</dbReference>
<dbReference type="GO" id="GO:0004764">
    <property type="term" value="F:shikimate 3-dehydrogenase (NADP+) activity"/>
    <property type="evidence" value="ECO:0007669"/>
    <property type="project" value="UniProtKB-EC"/>
</dbReference>
<dbReference type="InterPro" id="IPR013708">
    <property type="entry name" value="Shikimate_DH-bd_N"/>
</dbReference>
<dbReference type="Gene3D" id="3.40.50.10860">
    <property type="entry name" value="Leucine Dehydrogenase, chain A, domain 1"/>
    <property type="match status" value="1"/>
</dbReference>
<dbReference type="SUPFAM" id="SSF51735">
    <property type="entry name" value="NAD(P)-binding Rossmann-fold domains"/>
    <property type="match status" value="1"/>
</dbReference>
<dbReference type="InterPro" id="IPR046346">
    <property type="entry name" value="Aminoacid_DH-like_N_sf"/>
</dbReference>
<dbReference type="Pfam" id="PF18317">
    <property type="entry name" value="SDH_C"/>
    <property type="match status" value="1"/>
</dbReference>
<keyword evidence="2" id="KW-0028">Amino-acid biosynthesis</keyword>
<evidence type="ECO:0000259" key="3">
    <source>
        <dbReference type="Pfam" id="PF08501"/>
    </source>
</evidence>
<dbReference type="NCBIfam" id="NF001311">
    <property type="entry name" value="PRK00258.1-3"/>
    <property type="match status" value="1"/>
</dbReference>
<evidence type="ECO:0000256" key="1">
    <source>
        <dbReference type="ARBA" id="ARBA00004871"/>
    </source>
</evidence>
<dbReference type="PANTHER" id="PTHR21089:SF1">
    <property type="entry name" value="BIFUNCTIONAL 3-DEHYDROQUINATE DEHYDRATASE_SHIKIMATE DEHYDROGENASE, CHLOROPLASTIC"/>
    <property type="match status" value="1"/>
</dbReference>
<feature type="domain" description="Shikimate dehydrogenase substrate binding N-terminal" evidence="3">
    <location>
        <begin position="10"/>
        <end position="91"/>
    </location>
</feature>
<dbReference type="EMBL" id="JBHSNS010000007">
    <property type="protein sequence ID" value="MFC5730096.1"/>
    <property type="molecule type" value="Genomic_DNA"/>
</dbReference>
<sequence>MPDSARRCAVLGDPIDHSLSPVLHRAGYEALRLDFEYDAVRVPSGELAGFVAGLGPEWRGLSVTAPLKREALDLADEVSETARLAGAVNTLVRTESGWLGENTDVPGAVAAIRERFGTVSEAATIIGGGATAASVGLALAELGIEQITLLVRDPANAAAAAAAIRRHPAGPGVEVVRLDQAAPAEGVLVSTVPATAQTPDLVARLLPVDVVFDVTYHPWPTPLVEAAAAEGVPVVSGLDLLVHQAVLQFGIFTGHDAPLAAMREAGERALAAR</sequence>
<evidence type="ECO:0000313" key="5">
    <source>
        <dbReference type="EMBL" id="MFC5730096.1"/>
    </source>
</evidence>
<dbReference type="CDD" id="cd01065">
    <property type="entry name" value="NAD_bind_Shikimate_DH"/>
    <property type="match status" value="1"/>
</dbReference>
<gene>
    <name evidence="5" type="ORF">ACFPQB_14310</name>
</gene>
<dbReference type="PANTHER" id="PTHR21089">
    <property type="entry name" value="SHIKIMATE DEHYDROGENASE"/>
    <property type="match status" value="1"/>
</dbReference>
<dbReference type="InterPro" id="IPR041121">
    <property type="entry name" value="SDH_C"/>
</dbReference>
<keyword evidence="5" id="KW-0560">Oxidoreductase</keyword>
<dbReference type="InterPro" id="IPR022893">
    <property type="entry name" value="Shikimate_DH_fam"/>
</dbReference>
<keyword evidence="2" id="KW-0057">Aromatic amino acid biosynthesis</keyword>
<feature type="domain" description="SDH C-terminal" evidence="4">
    <location>
        <begin position="237"/>
        <end position="265"/>
    </location>
</feature>
<dbReference type="Pfam" id="PF08501">
    <property type="entry name" value="Shikimate_dh_N"/>
    <property type="match status" value="1"/>
</dbReference>
<proteinExistence type="predicted"/>
<dbReference type="Proteomes" id="UP001596072">
    <property type="component" value="Unassembled WGS sequence"/>
</dbReference>
<protein>
    <submittedName>
        <fullName evidence="5">Shikimate dehydrogenase</fullName>
        <ecNumber evidence="5">1.1.1.25</ecNumber>
    </submittedName>
</protein>
<name>A0ABW0ZKK2_9ACTN</name>
<accession>A0ABW0ZKK2</accession>
<dbReference type="InterPro" id="IPR036291">
    <property type="entry name" value="NAD(P)-bd_dom_sf"/>
</dbReference>
<evidence type="ECO:0000259" key="4">
    <source>
        <dbReference type="Pfam" id="PF18317"/>
    </source>
</evidence>
<dbReference type="SUPFAM" id="SSF53223">
    <property type="entry name" value="Aminoacid dehydrogenase-like, N-terminal domain"/>
    <property type="match status" value="1"/>
</dbReference>
<organism evidence="5 6">
    <name type="scientific">Nocardioides vastitatis</name>
    <dbReference type="NCBI Taxonomy" id="2568655"/>
    <lineage>
        <taxon>Bacteria</taxon>
        <taxon>Bacillati</taxon>
        <taxon>Actinomycetota</taxon>
        <taxon>Actinomycetes</taxon>
        <taxon>Propionibacteriales</taxon>
        <taxon>Nocardioidaceae</taxon>
        <taxon>Nocardioides</taxon>
    </lineage>
</organism>
<dbReference type="EC" id="1.1.1.25" evidence="5"/>
<evidence type="ECO:0000256" key="2">
    <source>
        <dbReference type="ARBA" id="ARBA00023141"/>
    </source>
</evidence>
<dbReference type="RefSeq" id="WP_136432013.1">
    <property type="nucleotide sequence ID" value="NZ_JBHSNS010000007.1"/>
</dbReference>
<keyword evidence="6" id="KW-1185">Reference proteome</keyword>
<evidence type="ECO:0000313" key="6">
    <source>
        <dbReference type="Proteomes" id="UP001596072"/>
    </source>
</evidence>
<comment type="pathway">
    <text evidence="1">Metabolic intermediate biosynthesis; chorismate biosynthesis; chorismate from D-erythrose 4-phosphate and phosphoenolpyruvate: step 4/7.</text>
</comment>
<reference evidence="6" key="1">
    <citation type="journal article" date="2019" name="Int. J. Syst. Evol. Microbiol.">
        <title>The Global Catalogue of Microorganisms (GCM) 10K type strain sequencing project: providing services to taxonomists for standard genome sequencing and annotation.</title>
        <authorList>
            <consortium name="The Broad Institute Genomics Platform"/>
            <consortium name="The Broad Institute Genome Sequencing Center for Infectious Disease"/>
            <person name="Wu L."/>
            <person name="Ma J."/>
        </authorList>
    </citation>
    <scope>NUCLEOTIDE SEQUENCE [LARGE SCALE GENOMIC DNA]</scope>
    <source>
        <strain evidence="6">YIM 94188</strain>
    </source>
</reference>
<comment type="caution">
    <text evidence="5">The sequence shown here is derived from an EMBL/GenBank/DDBJ whole genome shotgun (WGS) entry which is preliminary data.</text>
</comment>